<organism evidence="1">
    <name type="scientific">marine metagenome</name>
    <dbReference type="NCBI Taxonomy" id="408172"/>
    <lineage>
        <taxon>unclassified sequences</taxon>
        <taxon>metagenomes</taxon>
        <taxon>ecological metagenomes</taxon>
    </lineage>
</organism>
<gene>
    <name evidence="1" type="ORF">METZ01_LOCUS266617</name>
</gene>
<proteinExistence type="predicted"/>
<feature type="non-terminal residue" evidence="1">
    <location>
        <position position="25"/>
    </location>
</feature>
<dbReference type="AlphaFoldDB" id="A0A382JRC3"/>
<reference evidence="1" key="1">
    <citation type="submission" date="2018-05" db="EMBL/GenBank/DDBJ databases">
        <authorList>
            <person name="Lanie J.A."/>
            <person name="Ng W.-L."/>
            <person name="Kazmierczak K.M."/>
            <person name="Andrzejewski T.M."/>
            <person name="Davidsen T.M."/>
            <person name="Wayne K.J."/>
            <person name="Tettelin H."/>
            <person name="Glass J.I."/>
            <person name="Rusch D."/>
            <person name="Podicherti R."/>
            <person name="Tsui H.-C.T."/>
            <person name="Winkler M.E."/>
        </authorList>
    </citation>
    <scope>NUCLEOTIDE SEQUENCE</scope>
</reference>
<evidence type="ECO:0000313" key="1">
    <source>
        <dbReference type="EMBL" id="SVC13763.1"/>
    </source>
</evidence>
<accession>A0A382JRC3</accession>
<sequence>MKQLSISTFAAAVMLLFGAVNEVNG</sequence>
<name>A0A382JRC3_9ZZZZ</name>
<dbReference type="EMBL" id="UINC01075510">
    <property type="protein sequence ID" value="SVC13763.1"/>
    <property type="molecule type" value="Genomic_DNA"/>
</dbReference>
<protein>
    <submittedName>
        <fullName evidence="1">Uncharacterized protein</fullName>
    </submittedName>
</protein>